<dbReference type="InterPro" id="IPR019080">
    <property type="entry name" value="YqaJ_viral_recombinase"/>
</dbReference>
<dbReference type="SUPFAM" id="SSF52980">
    <property type="entry name" value="Restriction endonuclease-like"/>
    <property type="match status" value="1"/>
</dbReference>
<proteinExistence type="predicted"/>
<dbReference type="Gene3D" id="3.90.320.10">
    <property type="match status" value="1"/>
</dbReference>
<dbReference type="InterPro" id="IPR011335">
    <property type="entry name" value="Restrct_endonuc-II-like"/>
</dbReference>
<evidence type="ECO:0000256" key="1">
    <source>
        <dbReference type="SAM" id="MobiDB-lite"/>
    </source>
</evidence>
<sequence length="330" mass="35758">MTMTSTAVPTAKKAPRRRAPALPPPPAQPAWLPGTPAEVQPAPSLPSPALPQAARFLAPAWPSLEGLGLSPAARAARARFIGGSDANVIFLGSDERVLRLWREKRGEEAPEDLSGNLAVMLGSWSEAFNRQWYERATGMRVTRVSDQVTCPLHGWRGVTLDGYLDHEGAVWEAKHTNAFTKSDEALARYMPQLQHAMAVTGSQCAVLSVIFGNAKWEVFEVAADWLYQEDLLEAEQAFWRWVETGEAPSTLPPPPVPKPVGVREVCLEGSNAWAAAAADWLSHREAARSHQAAATTIKALVEPDVARAFGHGIEAKRSKAGALTIKELQA</sequence>
<evidence type="ECO:0000259" key="2">
    <source>
        <dbReference type="Pfam" id="PF09588"/>
    </source>
</evidence>
<feature type="domain" description="YqaJ viral recombinase" evidence="2">
    <location>
        <begin position="76"/>
        <end position="202"/>
    </location>
</feature>
<dbReference type="Proteomes" id="UP000619041">
    <property type="component" value="Unassembled WGS sequence"/>
</dbReference>
<organism evidence="3 4">
    <name type="scientific">Tsuneonella deserti</name>
    <dbReference type="NCBI Taxonomy" id="2035528"/>
    <lineage>
        <taxon>Bacteria</taxon>
        <taxon>Pseudomonadati</taxon>
        <taxon>Pseudomonadota</taxon>
        <taxon>Alphaproteobacteria</taxon>
        <taxon>Sphingomonadales</taxon>
        <taxon>Erythrobacteraceae</taxon>
        <taxon>Tsuneonella</taxon>
    </lineage>
</organism>
<name>A0ABQ1SCU0_9SPHN</name>
<reference evidence="4" key="1">
    <citation type="journal article" date="2019" name="Int. J. Syst. Evol. Microbiol.">
        <title>The Global Catalogue of Microorganisms (GCM) 10K type strain sequencing project: providing services to taxonomists for standard genome sequencing and annotation.</title>
        <authorList>
            <consortium name="The Broad Institute Genomics Platform"/>
            <consortium name="The Broad Institute Genome Sequencing Center for Infectious Disease"/>
            <person name="Wu L."/>
            <person name="Ma J."/>
        </authorList>
    </citation>
    <scope>NUCLEOTIDE SEQUENCE [LARGE SCALE GENOMIC DNA]</scope>
    <source>
        <strain evidence="4">CGMCC 1.15959</strain>
    </source>
</reference>
<accession>A0ABQ1SCU0</accession>
<protein>
    <recommendedName>
        <fullName evidence="2">YqaJ viral recombinase domain-containing protein</fullName>
    </recommendedName>
</protein>
<keyword evidence="4" id="KW-1185">Reference proteome</keyword>
<feature type="compositionally biased region" description="Low complexity" evidence="1">
    <location>
        <begin position="29"/>
        <end position="42"/>
    </location>
</feature>
<comment type="caution">
    <text evidence="3">The sequence shown here is derived from an EMBL/GenBank/DDBJ whole genome shotgun (WGS) entry which is preliminary data.</text>
</comment>
<gene>
    <name evidence="3" type="ORF">GCM10011515_23330</name>
</gene>
<evidence type="ECO:0000313" key="4">
    <source>
        <dbReference type="Proteomes" id="UP000619041"/>
    </source>
</evidence>
<dbReference type="InterPro" id="IPR011604">
    <property type="entry name" value="PDDEXK-like_dom_sf"/>
</dbReference>
<feature type="region of interest" description="Disordered" evidence="1">
    <location>
        <begin position="1"/>
        <end position="46"/>
    </location>
</feature>
<dbReference type="Pfam" id="PF09588">
    <property type="entry name" value="YqaJ"/>
    <property type="match status" value="1"/>
</dbReference>
<dbReference type="EMBL" id="BMKL01000001">
    <property type="protein sequence ID" value="GGE03053.1"/>
    <property type="molecule type" value="Genomic_DNA"/>
</dbReference>
<evidence type="ECO:0000313" key="3">
    <source>
        <dbReference type="EMBL" id="GGE03053.1"/>
    </source>
</evidence>